<reference evidence="4" key="1">
    <citation type="journal article" date="2023" name="Mol. Phylogenet. Evol.">
        <title>Genome-scale phylogeny and comparative genomics of the fungal order Sordariales.</title>
        <authorList>
            <person name="Hensen N."/>
            <person name="Bonometti L."/>
            <person name="Westerberg I."/>
            <person name="Brannstrom I.O."/>
            <person name="Guillou S."/>
            <person name="Cros-Aarteil S."/>
            <person name="Calhoun S."/>
            <person name="Haridas S."/>
            <person name="Kuo A."/>
            <person name="Mondo S."/>
            <person name="Pangilinan J."/>
            <person name="Riley R."/>
            <person name="LaButti K."/>
            <person name="Andreopoulos B."/>
            <person name="Lipzen A."/>
            <person name="Chen C."/>
            <person name="Yan M."/>
            <person name="Daum C."/>
            <person name="Ng V."/>
            <person name="Clum A."/>
            <person name="Steindorff A."/>
            <person name="Ohm R.A."/>
            <person name="Martin F."/>
            <person name="Silar P."/>
            <person name="Natvig D.O."/>
            <person name="Lalanne C."/>
            <person name="Gautier V."/>
            <person name="Ament-Velasquez S.L."/>
            <person name="Kruys A."/>
            <person name="Hutchinson M.I."/>
            <person name="Powell A.J."/>
            <person name="Barry K."/>
            <person name="Miller A.N."/>
            <person name="Grigoriev I.V."/>
            <person name="Debuchy R."/>
            <person name="Gladieux P."/>
            <person name="Hiltunen Thoren M."/>
            <person name="Johannesson H."/>
        </authorList>
    </citation>
    <scope>NUCLEOTIDE SEQUENCE</scope>
    <source>
        <strain evidence="4">PSN293</strain>
    </source>
</reference>
<evidence type="ECO:0000256" key="2">
    <source>
        <dbReference type="SAM" id="MobiDB-lite"/>
    </source>
</evidence>
<sequence length="550" mass="61359">MRQTLRRSCAACAKSKHSCDLRTPRCSRCIKRRVPCQYANEPLTGSQSPPGAWDSTTALSASNRAPDPEIGSLYDLNFASSPDPFDSYPKTRLPRAQVQRLIHAFLNKISFQYYPLDLTRTSNPFLISWWPLALGDPALFHVSLQTACLDAELIAQKGFHTSQMLMADSVALVRRKVQDPVLAVQDGTLNSIVTLAAIEFGKGNGHVAEMHVDGLKRLVNMRGGISAVRQTSPLTARMVSWVAMLIMGKPQFDAQDDFGNGNGIPPPPEWQLDFTTAIHQQELPQIFGVSHMDVESIDPQVRQIFIRLHNVCYRARTGHISNTLLHDLTCHVVHRLLLLHTDPTANINNIPERRNEASAQSPTIGTPPSTSFAQSHTPDPSPISECIRYAMTIYMFITQGPTYYSHHVILNTIMGRFMEHLKQLHTESLAEVEEATASETSNQNHHTNQYTTRRILRDPLDTWLIAIGLVAATGTPHYQWFVDRGIENASSLLVLQAADISGGDNLTWEEDILPRIKKVLWLEKPKAEDVFRPHWEVILGAANHSGCPNG</sequence>
<dbReference type="InterPro" id="IPR021858">
    <property type="entry name" value="Fun_TF"/>
</dbReference>
<dbReference type="AlphaFoldDB" id="A0AAN6Y9I1"/>
<name>A0AAN6Y9I1_9PEZI</name>
<feature type="region of interest" description="Disordered" evidence="2">
    <location>
        <begin position="429"/>
        <end position="449"/>
    </location>
</feature>
<dbReference type="Pfam" id="PF00172">
    <property type="entry name" value="Zn_clus"/>
    <property type="match status" value="1"/>
</dbReference>
<comment type="caution">
    <text evidence="4">The sequence shown here is derived from an EMBL/GenBank/DDBJ whole genome shotgun (WGS) entry which is preliminary data.</text>
</comment>
<dbReference type="EMBL" id="MU858094">
    <property type="protein sequence ID" value="KAK4214425.1"/>
    <property type="molecule type" value="Genomic_DNA"/>
</dbReference>
<dbReference type="InterPro" id="IPR001138">
    <property type="entry name" value="Zn2Cys6_DnaBD"/>
</dbReference>
<dbReference type="GO" id="GO:0000981">
    <property type="term" value="F:DNA-binding transcription factor activity, RNA polymerase II-specific"/>
    <property type="evidence" value="ECO:0007669"/>
    <property type="project" value="InterPro"/>
</dbReference>
<dbReference type="PANTHER" id="PTHR37540">
    <property type="entry name" value="TRANSCRIPTION FACTOR (ACR-2), PUTATIVE-RELATED-RELATED"/>
    <property type="match status" value="1"/>
</dbReference>
<proteinExistence type="predicted"/>
<dbReference type="PROSITE" id="PS50048">
    <property type="entry name" value="ZN2_CY6_FUNGAL_2"/>
    <property type="match status" value="1"/>
</dbReference>
<reference evidence="4" key="2">
    <citation type="submission" date="2023-05" db="EMBL/GenBank/DDBJ databases">
        <authorList>
            <consortium name="Lawrence Berkeley National Laboratory"/>
            <person name="Steindorff A."/>
            <person name="Hensen N."/>
            <person name="Bonometti L."/>
            <person name="Westerberg I."/>
            <person name="Brannstrom I.O."/>
            <person name="Guillou S."/>
            <person name="Cros-Aarteil S."/>
            <person name="Calhoun S."/>
            <person name="Haridas S."/>
            <person name="Kuo A."/>
            <person name="Mondo S."/>
            <person name="Pangilinan J."/>
            <person name="Riley R."/>
            <person name="Labutti K."/>
            <person name="Andreopoulos B."/>
            <person name="Lipzen A."/>
            <person name="Chen C."/>
            <person name="Yanf M."/>
            <person name="Daum C."/>
            <person name="Ng V."/>
            <person name="Clum A."/>
            <person name="Ohm R."/>
            <person name="Martin F."/>
            <person name="Silar P."/>
            <person name="Natvig D."/>
            <person name="Lalanne C."/>
            <person name="Gautier V."/>
            <person name="Ament-Velasquez S.L."/>
            <person name="Kruys A."/>
            <person name="Hutchinson M.I."/>
            <person name="Powell A.J."/>
            <person name="Barry K."/>
            <person name="Miller A.N."/>
            <person name="Grigoriev I.V."/>
            <person name="Debuchy R."/>
            <person name="Gladieux P."/>
            <person name="Thoren M.H."/>
            <person name="Johannesson H."/>
        </authorList>
    </citation>
    <scope>NUCLEOTIDE SEQUENCE</scope>
    <source>
        <strain evidence="4">PSN293</strain>
    </source>
</reference>
<dbReference type="Gene3D" id="4.10.240.10">
    <property type="entry name" value="Zn(2)-C6 fungal-type DNA-binding domain"/>
    <property type="match status" value="1"/>
</dbReference>
<accession>A0AAN6Y9I1</accession>
<feature type="region of interest" description="Disordered" evidence="2">
    <location>
        <begin position="40"/>
        <end position="60"/>
    </location>
</feature>
<evidence type="ECO:0000259" key="3">
    <source>
        <dbReference type="PROSITE" id="PS50048"/>
    </source>
</evidence>
<organism evidence="4 5">
    <name type="scientific">Rhypophila decipiens</name>
    <dbReference type="NCBI Taxonomy" id="261697"/>
    <lineage>
        <taxon>Eukaryota</taxon>
        <taxon>Fungi</taxon>
        <taxon>Dikarya</taxon>
        <taxon>Ascomycota</taxon>
        <taxon>Pezizomycotina</taxon>
        <taxon>Sordariomycetes</taxon>
        <taxon>Sordariomycetidae</taxon>
        <taxon>Sordariales</taxon>
        <taxon>Naviculisporaceae</taxon>
        <taxon>Rhypophila</taxon>
    </lineage>
</organism>
<keyword evidence="1" id="KW-0539">Nucleus</keyword>
<feature type="compositionally biased region" description="Polar residues" evidence="2">
    <location>
        <begin position="357"/>
        <end position="378"/>
    </location>
</feature>
<dbReference type="SUPFAM" id="SSF57701">
    <property type="entry name" value="Zn2/Cys6 DNA-binding domain"/>
    <property type="match status" value="1"/>
</dbReference>
<feature type="region of interest" description="Disordered" evidence="2">
    <location>
        <begin position="355"/>
        <end position="379"/>
    </location>
</feature>
<protein>
    <recommendedName>
        <fullName evidence="3">Zn(2)-C6 fungal-type domain-containing protein</fullName>
    </recommendedName>
</protein>
<dbReference type="GO" id="GO:0008270">
    <property type="term" value="F:zinc ion binding"/>
    <property type="evidence" value="ECO:0007669"/>
    <property type="project" value="InterPro"/>
</dbReference>
<dbReference type="PANTHER" id="PTHR37540:SF5">
    <property type="entry name" value="TRANSCRIPTION FACTOR DOMAIN-CONTAINING PROTEIN"/>
    <property type="match status" value="1"/>
</dbReference>
<evidence type="ECO:0000313" key="5">
    <source>
        <dbReference type="Proteomes" id="UP001301769"/>
    </source>
</evidence>
<dbReference type="Pfam" id="PF11951">
    <property type="entry name" value="Fungal_trans_2"/>
    <property type="match status" value="1"/>
</dbReference>
<evidence type="ECO:0000313" key="4">
    <source>
        <dbReference type="EMBL" id="KAK4214425.1"/>
    </source>
</evidence>
<feature type="compositionally biased region" description="Polar residues" evidence="2">
    <location>
        <begin position="43"/>
        <end position="60"/>
    </location>
</feature>
<dbReference type="SMART" id="SM00066">
    <property type="entry name" value="GAL4"/>
    <property type="match status" value="1"/>
</dbReference>
<dbReference type="PROSITE" id="PS00463">
    <property type="entry name" value="ZN2_CY6_FUNGAL_1"/>
    <property type="match status" value="1"/>
</dbReference>
<evidence type="ECO:0000256" key="1">
    <source>
        <dbReference type="ARBA" id="ARBA00023242"/>
    </source>
</evidence>
<feature type="domain" description="Zn(2)-C6 fungal-type" evidence="3">
    <location>
        <begin position="8"/>
        <end position="38"/>
    </location>
</feature>
<keyword evidence="5" id="KW-1185">Reference proteome</keyword>
<dbReference type="CDD" id="cd00067">
    <property type="entry name" value="GAL4"/>
    <property type="match status" value="1"/>
</dbReference>
<dbReference type="InterPro" id="IPR036864">
    <property type="entry name" value="Zn2-C6_fun-type_DNA-bd_sf"/>
</dbReference>
<dbReference type="Proteomes" id="UP001301769">
    <property type="component" value="Unassembled WGS sequence"/>
</dbReference>
<gene>
    <name evidence="4" type="ORF">QBC37DRAFT_421394</name>
</gene>